<name>A0ABY1LRM0_9BACL</name>
<keyword evidence="3" id="KW-1185">Reference proteome</keyword>
<dbReference type="SUPFAM" id="SSF48208">
    <property type="entry name" value="Six-hairpin glycosidases"/>
    <property type="match status" value="1"/>
</dbReference>
<dbReference type="Gene3D" id="1.50.10.10">
    <property type="match status" value="1"/>
</dbReference>
<sequence length="748" mass="84346">MGEYMEDRKSSYYGFGEEDERILEVIAARYIGANPPIPFALRTFSKAGILQTAEGLYDMDLASKLPQAEDGDYAYAFGLVWSDGEREIDGLLEPLGPIRLFVNEKLEYRSTVVDELDPKARIKVPLAFTPGWNTLLIEARNTRSGFGCRFGADEAKVRILQVLAPFADRQGSAGWVFSEPVKTACFGGSDLGQAFPNWQEPEAATGLRWLPATKWPDAKQEQSVPNLERIYGNLAQSAAAYAWSSVRIPASADQIELSGTVWGTTQIWVDDTLATTVTGGGPFHIQVKVQPGVRQIVVRTESAKERWGFELAAEAGGKPLAFTDPVKVHGNPSPWLYLGPFPAERMLKPQEVRTVKRPFDGLGGPIYWEVDAPEMRVRPFYENAMLSNKWTTEGATNFGRWDYPLGVTMYGLLRTAKALNRPDIRRYALSHISTCTEMYEYSLWDREEYGFPGINHQLVLMRMLDNCGSFGSAMLEAYLDGAEQAEFRQIADTIADFMLHRLERREDGAFYRRCDGEYSADTMWADDLYMSAPFLVRYSMVTGESDAIDEAAKQFLRFKRYLYMSEQQIMSHVYDFKYGLPTRIPWGRGNGWVLFSLSELLERLPETHEDREELLAMFRELSQGIAALQSDSGLWHQVLNRPDAYLEASCTAMFVYAFSRGVRFGWLDREGPYAEAALKGWRGLTAQAIDRQGNVHGVCSGSRYSFSPDYYMEDLRTVRNDNHGIGIMMLAAVEVMQLKAFGSAEEGR</sequence>
<dbReference type="InterPro" id="IPR008928">
    <property type="entry name" value="6-hairpin_glycosidase_sf"/>
</dbReference>
<dbReference type="InterPro" id="IPR052043">
    <property type="entry name" value="PolySaccharide_Degr_Enz"/>
</dbReference>
<dbReference type="InterPro" id="IPR012341">
    <property type="entry name" value="6hp_glycosidase-like_sf"/>
</dbReference>
<keyword evidence="1 2" id="KW-0378">Hydrolase</keyword>
<evidence type="ECO:0000313" key="3">
    <source>
        <dbReference type="Proteomes" id="UP000192939"/>
    </source>
</evidence>
<comment type="caution">
    <text evidence="2">The sequence shown here is derived from an EMBL/GenBank/DDBJ whole genome shotgun (WGS) entry which is preliminary data.</text>
</comment>
<protein>
    <submittedName>
        <fullName evidence="2">Rhamnogalacturonyl hydrolase YesR</fullName>
    </submittedName>
</protein>
<dbReference type="GO" id="GO:0016787">
    <property type="term" value="F:hydrolase activity"/>
    <property type="evidence" value="ECO:0007669"/>
    <property type="project" value="UniProtKB-KW"/>
</dbReference>
<dbReference type="EMBL" id="FXAE01000001">
    <property type="protein sequence ID" value="SME90967.1"/>
    <property type="molecule type" value="Genomic_DNA"/>
</dbReference>
<dbReference type="RefSeq" id="WP_139817451.1">
    <property type="nucleotide sequence ID" value="NZ_FXAE01000001.1"/>
</dbReference>
<dbReference type="Pfam" id="PF07470">
    <property type="entry name" value="Glyco_hydro_88"/>
    <property type="match status" value="1"/>
</dbReference>
<accession>A0ABY1LRM0</accession>
<proteinExistence type="predicted"/>
<evidence type="ECO:0000313" key="2">
    <source>
        <dbReference type="EMBL" id="SME90967.1"/>
    </source>
</evidence>
<reference evidence="2 3" key="1">
    <citation type="submission" date="2017-04" db="EMBL/GenBank/DDBJ databases">
        <authorList>
            <person name="Varghese N."/>
            <person name="Submissions S."/>
        </authorList>
    </citation>
    <scope>NUCLEOTIDE SEQUENCE [LARGE SCALE GENOMIC DNA]</scope>
    <source>
        <strain evidence="2 3">J12</strain>
    </source>
</reference>
<organism evidence="2 3">
    <name type="scientific">Paenibacillus barengoltzii J12</name>
    <dbReference type="NCBI Taxonomy" id="935846"/>
    <lineage>
        <taxon>Bacteria</taxon>
        <taxon>Bacillati</taxon>
        <taxon>Bacillota</taxon>
        <taxon>Bacilli</taxon>
        <taxon>Bacillales</taxon>
        <taxon>Paenibacillaceae</taxon>
        <taxon>Paenibacillus</taxon>
    </lineage>
</organism>
<dbReference type="PANTHER" id="PTHR33886">
    <property type="entry name" value="UNSATURATED RHAMNOGALACTURONAN HYDROLASE (EUROFUNG)"/>
    <property type="match status" value="1"/>
</dbReference>
<evidence type="ECO:0000256" key="1">
    <source>
        <dbReference type="ARBA" id="ARBA00022801"/>
    </source>
</evidence>
<gene>
    <name evidence="2" type="ORF">SAMN02744124_00105</name>
</gene>
<dbReference type="PANTHER" id="PTHR33886:SF8">
    <property type="entry name" value="UNSATURATED RHAMNOGALACTURONAN HYDROLASE (EUROFUNG)"/>
    <property type="match status" value="1"/>
</dbReference>
<dbReference type="Proteomes" id="UP000192939">
    <property type="component" value="Unassembled WGS sequence"/>
</dbReference>
<dbReference type="InterPro" id="IPR010905">
    <property type="entry name" value="Glyco_hydro_88"/>
</dbReference>